<name>A0A8B0STG1_KLEPN</name>
<evidence type="ECO:0000313" key="1">
    <source>
        <dbReference type="EMBL" id="QTX13970.1"/>
    </source>
</evidence>
<protein>
    <submittedName>
        <fullName evidence="1">IncF plasmid conjugative transfer pilus assembly protein TraB</fullName>
    </submittedName>
</protein>
<reference evidence="1" key="1">
    <citation type="submission" date="2020-01" db="EMBL/GenBank/DDBJ databases">
        <authorList>
            <person name="Qin S."/>
        </authorList>
    </citation>
    <scope>NUCLEOTIDE SEQUENCE</scope>
    <source>
        <strain evidence="1">CVir17-16-YZ6g</strain>
        <plasmid evidence="1">p17-15-vir-like</plasmid>
    </source>
</reference>
<keyword evidence="1" id="KW-0614">Plasmid</keyword>
<sequence length="66" mass="7416">MLATQKRAEDQYLPATSQLYAVLVTGVEAPTSLSSQEEPLGVTFRVKRDVFFYPITTEWIYVTATS</sequence>
<accession>A0A8B0STG1</accession>
<dbReference type="EMBL" id="MN956836">
    <property type="protein sequence ID" value="QTX13970.1"/>
    <property type="molecule type" value="Genomic_DNA"/>
</dbReference>
<organism evidence="1">
    <name type="scientific">Klebsiella pneumoniae</name>
    <dbReference type="NCBI Taxonomy" id="573"/>
    <lineage>
        <taxon>Bacteria</taxon>
        <taxon>Pseudomonadati</taxon>
        <taxon>Pseudomonadota</taxon>
        <taxon>Gammaproteobacteria</taxon>
        <taxon>Enterobacterales</taxon>
        <taxon>Enterobacteriaceae</taxon>
        <taxon>Klebsiella/Raoultella group</taxon>
        <taxon>Klebsiella</taxon>
        <taxon>Klebsiella pneumoniae complex</taxon>
    </lineage>
</organism>
<proteinExistence type="predicted"/>
<geneLocation type="plasmid" evidence="1">
    <name>p17-15-vir-like</name>
</geneLocation>
<dbReference type="AlphaFoldDB" id="A0A8B0STG1"/>